<dbReference type="SUPFAM" id="SSF48264">
    <property type="entry name" value="Cytochrome P450"/>
    <property type="match status" value="1"/>
</dbReference>
<dbReference type="PROSITE" id="PS00086">
    <property type="entry name" value="CYTOCHROME_P450"/>
    <property type="match status" value="1"/>
</dbReference>
<dbReference type="InterPro" id="IPR001128">
    <property type="entry name" value="Cyt_P450"/>
</dbReference>
<keyword evidence="4 7" id="KW-0479">Metal-binding</keyword>
<evidence type="ECO:0000256" key="2">
    <source>
        <dbReference type="ARBA" id="ARBA00005179"/>
    </source>
</evidence>
<dbReference type="GO" id="GO:0005506">
    <property type="term" value="F:iron ion binding"/>
    <property type="evidence" value="ECO:0007669"/>
    <property type="project" value="InterPro"/>
</dbReference>
<dbReference type="Pfam" id="PF00067">
    <property type="entry name" value="p450"/>
    <property type="match status" value="1"/>
</dbReference>
<dbReference type="GO" id="GO:0020037">
    <property type="term" value="F:heme binding"/>
    <property type="evidence" value="ECO:0007669"/>
    <property type="project" value="InterPro"/>
</dbReference>
<dbReference type="InterPro" id="IPR050121">
    <property type="entry name" value="Cytochrome_P450_monoxygenase"/>
</dbReference>
<gene>
    <name evidence="9" type="ORF">Agabi119p4_6250</name>
</gene>
<evidence type="ECO:0000313" key="10">
    <source>
        <dbReference type="Proteomes" id="UP000629468"/>
    </source>
</evidence>
<comment type="cofactor">
    <cofactor evidence="1 7">
        <name>heme</name>
        <dbReference type="ChEBI" id="CHEBI:30413"/>
    </cofactor>
</comment>
<evidence type="ECO:0000256" key="4">
    <source>
        <dbReference type="ARBA" id="ARBA00022723"/>
    </source>
</evidence>
<evidence type="ECO:0000256" key="8">
    <source>
        <dbReference type="RuleBase" id="RU000461"/>
    </source>
</evidence>
<proteinExistence type="inferred from homology"/>
<dbReference type="InterPro" id="IPR036396">
    <property type="entry name" value="Cyt_P450_sf"/>
</dbReference>
<dbReference type="AlphaFoldDB" id="A0A8H7C8V0"/>
<keyword evidence="8" id="KW-0503">Monooxygenase</keyword>
<reference evidence="9 10" key="1">
    <citation type="journal article" name="Sci. Rep.">
        <title>Telomere-to-telomere assembled and centromere annotated genomes of the two main subspecies of the button mushroom Agaricus bisporus reveal especially polymorphic chromosome ends.</title>
        <authorList>
            <person name="Sonnenberg A.S.M."/>
            <person name="Sedaghat-Telgerd N."/>
            <person name="Lavrijssen B."/>
            <person name="Ohm R.A."/>
            <person name="Hendrickx P.M."/>
            <person name="Scholtmeijer K."/>
            <person name="Baars J.J.P."/>
            <person name="van Peer A."/>
        </authorList>
    </citation>
    <scope>NUCLEOTIDE SEQUENCE [LARGE SCALE GENOMIC DNA]</scope>
    <source>
        <strain evidence="9 10">H119_p4</strain>
    </source>
</reference>
<comment type="caution">
    <text evidence="9">The sequence shown here is derived from an EMBL/GenBank/DDBJ whole genome shotgun (WGS) entry which is preliminary data.</text>
</comment>
<dbReference type="Proteomes" id="UP000629468">
    <property type="component" value="Unassembled WGS sequence"/>
</dbReference>
<protein>
    <recommendedName>
        <fullName evidence="11">Cytochrome P450</fullName>
    </recommendedName>
</protein>
<name>A0A8H7C8V0_AGABI</name>
<dbReference type="PRINTS" id="PR00385">
    <property type="entry name" value="P450"/>
</dbReference>
<dbReference type="Gene3D" id="1.10.630.10">
    <property type="entry name" value="Cytochrome P450"/>
    <property type="match status" value="1"/>
</dbReference>
<dbReference type="GO" id="GO:0016705">
    <property type="term" value="F:oxidoreductase activity, acting on paired donors, with incorporation or reduction of molecular oxygen"/>
    <property type="evidence" value="ECO:0007669"/>
    <property type="project" value="InterPro"/>
</dbReference>
<dbReference type="PRINTS" id="PR00463">
    <property type="entry name" value="EP450I"/>
</dbReference>
<dbReference type="CDD" id="cd11062">
    <property type="entry name" value="CYP58-like"/>
    <property type="match status" value="1"/>
</dbReference>
<evidence type="ECO:0000256" key="5">
    <source>
        <dbReference type="ARBA" id="ARBA00023002"/>
    </source>
</evidence>
<dbReference type="InterPro" id="IPR002401">
    <property type="entry name" value="Cyt_P450_E_grp-I"/>
</dbReference>
<accession>A0A8H7C8V0</accession>
<dbReference type="InterPro" id="IPR017972">
    <property type="entry name" value="Cyt_P450_CS"/>
</dbReference>
<dbReference type="EMBL" id="JABXXO010000009">
    <property type="protein sequence ID" value="KAF7770276.1"/>
    <property type="molecule type" value="Genomic_DNA"/>
</dbReference>
<evidence type="ECO:0000256" key="1">
    <source>
        <dbReference type="ARBA" id="ARBA00001971"/>
    </source>
</evidence>
<evidence type="ECO:0000313" key="9">
    <source>
        <dbReference type="EMBL" id="KAF7770276.1"/>
    </source>
</evidence>
<evidence type="ECO:0000256" key="6">
    <source>
        <dbReference type="ARBA" id="ARBA00023004"/>
    </source>
</evidence>
<keyword evidence="5 8" id="KW-0560">Oxidoreductase</keyword>
<dbReference type="PANTHER" id="PTHR24305:SF157">
    <property type="entry name" value="N-ACETYLTRYPTOPHAN 6-HYDROXYLASE IVOC-RELATED"/>
    <property type="match status" value="1"/>
</dbReference>
<evidence type="ECO:0000256" key="7">
    <source>
        <dbReference type="PIRSR" id="PIRSR602401-1"/>
    </source>
</evidence>
<feature type="binding site" description="axial binding residue" evidence="7">
    <location>
        <position position="470"/>
    </location>
    <ligand>
        <name>heme</name>
        <dbReference type="ChEBI" id="CHEBI:30413"/>
    </ligand>
    <ligandPart>
        <name>Fe</name>
        <dbReference type="ChEBI" id="CHEBI:18248"/>
    </ligandPart>
</feature>
<organism evidence="9 10">
    <name type="scientific">Agaricus bisporus var. burnettii</name>
    <dbReference type="NCBI Taxonomy" id="192524"/>
    <lineage>
        <taxon>Eukaryota</taxon>
        <taxon>Fungi</taxon>
        <taxon>Dikarya</taxon>
        <taxon>Basidiomycota</taxon>
        <taxon>Agaricomycotina</taxon>
        <taxon>Agaricomycetes</taxon>
        <taxon>Agaricomycetidae</taxon>
        <taxon>Agaricales</taxon>
        <taxon>Agaricineae</taxon>
        <taxon>Agaricaceae</taxon>
        <taxon>Agaricus</taxon>
    </lineage>
</organism>
<comment type="similarity">
    <text evidence="3 8">Belongs to the cytochrome P450 family.</text>
</comment>
<comment type="pathway">
    <text evidence="2">Secondary metabolite biosynthesis.</text>
</comment>
<keyword evidence="6 7" id="KW-0408">Iron</keyword>
<evidence type="ECO:0008006" key="11">
    <source>
        <dbReference type="Google" id="ProtNLM"/>
    </source>
</evidence>
<keyword evidence="7 8" id="KW-0349">Heme</keyword>
<dbReference type="PANTHER" id="PTHR24305">
    <property type="entry name" value="CYTOCHROME P450"/>
    <property type="match status" value="1"/>
</dbReference>
<dbReference type="GO" id="GO:0004497">
    <property type="term" value="F:monooxygenase activity"/>
    <property type="evidence" value="ECO:0007669"/>
    <property type="project" value="UniProtKB-KW"/>
</dbReference>
<evidence type="ECO:0000256" key="3">
    <source>
        <dbReference type="ARBA" id="ARBA00010617"/>
    </source>
</evidence>
<sequence>MLQVPFTYISSVVAVSSLFLFVVRSVKSVFFHALSKYPGPPLAAATTLYRAYYDIVKDGGWLEHLFSLHETYGAVVRVGPNELHFSNPKAYHDIYGIGTRFIKEKEMYSCFATDKSVFAMHDHKLAMQLRTAIGPFFSRKAILDLENVIQSKIDHLISRLLTYTSTPVNLDFAFRSLSLEVITTYCFARSSHAMDAPNFQHPILSAIDNTLPMIWIFKHFPLVQKVLLSVPECFASVLKPSTTGIIEQKRMIKEQIDQILEDPSTLSRGGHETIYHYFLNPKNKEEFSMRLETDPKRNSLPNPTGELEGRHDFTTLSKNYLLDEGLYMRFAGSDTVGTVCTAALYHILNNPLVHQTLLKELMEIWPDKGILIGYEKLEKLPYFTAVIKEALRMGHGVVSPLPRIVGPSDAEVLGITIPAGTVVSMGAPILHYNPEIFPNPMSFIPERWIGEENQSLDKYLVSFSKGPRSCLGINLAWCELYLTIANVVRKLDLKPDNSTIDNISFREYFVPVHRGRHFHAYVQPREY</sequence>